<dbReference type="SUPFAM" id="SSF52540">
    <property type="entry name" value="P-loop containing nucleoside triphosphate hydrolases"/>
    <property type="match status" value="1"/>
</dbReference>
<name>A0A6F8YVH8_9ACTN</name>
<dbReference type="Proteomes" id="UP000503011">
    <property type="component" value="Chromosome"/>
</dbReference>
<evidence type="ECO:0000313" key="2">
    <source>
        <dbReference type="EMBL" id="BCB90079.1"/>
    </source>
</evidence>
<dbReference type="EMBL" id="AP022871">
    <property type="protein sequence ID" value="BCB90079.1"/>
    <property type="molecule type" value="Genomic_DNA"/>
</dbReference>
<dbReference type="KEGG" id="psuu:Psuf_073920"/>
<feature type="domain" description="Dynamin N-terminal" evidence="1">
    <location>
        <begin position="46"/>
        <end position="162"/>
    </location>
</feature>
<proteinExistence type="predicted"/>
<keyword evidence="3" id="KW-1185">Reference proteome</keyword>
<sequence>MTDLDGLRRRIDDLLRGIEGELAAAGLARADLFTGMRQRLHAPVRVALIGRVSSGKSTLANALLGVERAPTGIRELTYHVLWLRYAERTALVAHLTDGRAEPHALRDLESLVARARHDADPAVRDYLASIAYLELQDPNPHLARYDLIDTPGLDSYFGEDSRHTLDFLGMTPDQVRGASVARAGDADAVVALFSRGLARSEEVLLDEFAAAGLDSASPLTALGVLTKIERYWPAHDPLAEGRRVAGRIMTRPLARRLLYDLRPVASLVGAAAGTMTEADIHDLAALRHLDEADLTARLRFGPDFVSQAWPGFPVSRDRRAALFRRFGGYGIHLATRLVRAGAGDHATLRAQLTEASGLGSLRRLLVEHFGDRAAWIKLQRLAFEANTLPARFAGDARERAVFERELGRLTQLLVTEHTFEELAVLRLYYEGRLNLTAEQGEELLRVTGQRGHSAASRLGLPDGAGPRELAGRAAERLRCWSALATRPNDGDSRRAARAVRRSYEILLAAG</sequence>
<dbReference type="RefSeq" id="WP_173162218.1">
    <property type="nucleotide sequence ID" value="NZ_AP022871.1"/>
</dbReference>
<evidence type="ECO:0000259" key="1">
    <source>
        <dbReference type="Pfam" id="PF00350"/>
    </source>
</evidence>
<organism evidence="2 3">
    <name type="scientific">Phytohabitans suffuscus</name>
    <dbReference type="NCBI Taxonomy" id="624315"/>
    <lineage>
        <taxon>Bacteria</taxon>
        <taxon>Bacillati</taxon>
        <taxon>Actinomycetota</taxon>
        <taxon>Actinomycetes</taxon>
        <taxon>Micromonosporales</taxon>
        <taxon>Micromonosporaceae</taxon>
    </lineage>
</organism>
<dbReference type="Gene3D" id="3.40.50.300">
    <property type="entry name" value="P-loop containing nucleotide triphosphate hydrolases"/>
    <property type="match status" value="1"/>
</dbReference>
<reference evidence="2 3" key="1">
    <citation type="submission" date="2020-03" db="EMBL/GenBank/DDBJ databases">
        <title>Whole genome shotgun sequence of Phytohabitans suffuscus NBRC 105367.</title>
        <authorList>
            <person name="Komaki H."/>
            <person name="Tamura T."/>
        </authorList>
    </citation>
    <scope>NUCLEOTIDE SEQUENCE [LARGE SCALE GENOMIC DNA]</scope>
    <source>
        <strain evidence="2 3">NBRC 105367</strain>
    </source>
</reference>
<reference evidence="2 3" key="2">
    <citation type="submission" date="2020-03" db="EMBL/GenBank/DDBJ databases">
        <authorList>
            <person name="Ichikawa N."/>
            <person name="Kimura A."/>
            <person name="Kitahashi Y."/>
            <person name="Uohara A."/>
        </authorList>
    </citation>
    <scope>NUCLEOTIDE SEQUENCE [LARGE SCALE GENOMIC DNA]</scope>
    <source>
        <strain evidence="2 3">NBRC 105367</strain>
    </source>
</reference>
<dbReference type="Pfam" id="PF00350">
    <property type="entry name" value="Dynamin_N"/>
    <property type="match status" value="1"/>
</dbReference>
<protein>
    <submittedName>
        <fullName evidence="2">Isoniazid inductible gene protein IniC</fullName>
    </submittedName>
</protein>
<dbReference type="InterPro" id="IPR027417">
    <property type="entry name" value="P-loop_NTPase"/>
</dbReference>
<evidence type="ECO:0000313" key="3">
    <source>
        <dbReference type="Proteomes" id="UP000503011"/>
    </source>
</evidence>
<gene>
    <name evidence="2" type="ORF">Psuf_073920</name>
</gene>
<dbReference type="AlphaFoldDB" id="A0A6F8YVH8"/>
<dbReference type="InterPro" id="IPR045063">
    <property type="entry name" value="Dynamin_N"/>
</dbReference>
<accession>A0A6F8YVH8</accession>